<dbReference type="GO" id="GO:0003700">
    <property type="term" value="F:DNA-binding transcription factor activity"/>
    <property type="evidence" value="ECO:0007669"/>
    <property type="project" value="InterPro"/>
</dbReference>
<name>A0A494WB01_9SPHN</name>
<evidence type="ECO:0000313" key="7">
    <source>
        <dbReference type="Proteomes" id="UP000279959"/>
    </source>
</evidence>
<protein>
    <submittedName>
        <fullName evidence="6">LysR family transcriptional regulator</fullName>
    </submittedName>
</protein>
<keyword evidence="2" id="KW-0805">Transcription regulation</keyword>
<dbReference type="PANTHER" id="PTHR30346">
    <property type="entry name" value="TRANSCRIPTIONAL DUAL REGULATOR HCAR-RELATED"/>
    <property type="match status" value="1"/>
</dbReference>
<keyword evidence="3" id="KW-0238">DNA-binding</keyword>
<dbReference type="PANTHER" id="PTHR30346:SF0">
    <property type="entry name" value="HCA OPERON TRANSCRIPTIONAL ACTIVATOR HCAR"/>
    <property type="match status" value="1"/>
</dbReference>
<dbReference type="Pfam" id="PF03466">
    <property type="entry name" value="LysR_substrate"/>
    <property type="match status" value="1"/>
</dbReference>
<dbReference type="RefSeq" id="WP_066696089.1">
    <property type="nucleotide sequence ID" value="NZ_AP018664.1"/>
</dbReference>
<dbReference type="InterPro" id="IPR000847">
    <property type="entry name" value="LysR_HTH_N"/>
</dbReference>
<evidence type="ECO:0000256" key="1">
    <source>
        <dbReference type="ARBA" id="ARBA00009437"/>
    </source>
</evidence>
<organism evidence="6 7">
    <name type="scientific">Sphingobium amiense</name>
    <dbReference type="NCBI Taxonomy" id="135719"/>
    <lineage>
        <taxon>Bacteria</taxon>
        <taxon>Pseudomonadati</taxon>
        <taxon>Pseudomonadota</taxon>
        <taxon>Alphaproteobacteria</taxon>
        <taxon>Sphingomonadales</taxon>
        <taxon>Sphingomonadaceae</taxon>
        <taxon>Sphingobium</taxon>
    </lineage>
</organism>
<feature type="domain" description="HTH lysR-type" evidence="5">
    <location>
        <begin position="1"/>
        <end position="58"/>
    </location>
</feature>
<dbReference type="Pfam" id="PF00126">
    <property type="entry name" value="HTH_1"/>
    <property type="match status" value="1"/>
</dbReference>
<gene>
    <name evidence="6" type="ORF">SAMIE_1033680</name>
</gene>
<dbReference type="KEGG" id="sami:SAMIE_1033680"/>
<reference evidence="6 7" key="1">
    <citation type="submission" date="2018-05" db="EMBL/GenBank/DDBJ databases">
        <title>Complete Genome Sequence of the Nonylphenol-Degrading Bacterium Sphingobium amiense DSM 16289T.</title>
        <authorList>
            <person name="Ootsuka M."/>
            <person name="Nishizawa T."/>
            <person name="Ohta H."/>
        </authorList>
    </citation>
    <scope>NUCLEOTIDE SEQUENCE [LARGE SCALE GENOMIC DNA]</scope>
    <source>
        <strain evidence="6 7">DSM 16289</strain>
    </source>
</reference>
<dbReference type="GO" id="GO:0032993">
    <property type="term" value="C:protein-DNA complex"/>
    <property type="evidence" value="ECO:0007669"/>
    <property type="project" value="TreeGrafter"/>
</dbReference>
<dbReference type="Gene3D" id="3.40.190.10">
    <property type="entry name" value="Periplasmic binding protein-like II"/>
    <property type="match status" value="2"/>
</dbReference>
<dbReference type="SUPFAM" id="SSF53850">
    <property type="entry name" value="Periplasmic binding protein-like II"/>
    <property type="match status" value="1"/>
</dbReference>
<dbReference type="InterPro" id="IPR036390">
    <property type="entry name" value="WH_DNA-bd_sf"/>
</dbReference>
<dbReference type="EMBL" id="AP018664">
    <property type="protein sequence ID" value="BBD99867.1"/>
    <property type="molecule type" value="Genomic_DNA"/>
</dbReference>
<dbReference type="InterPro" id="IPR036388">
    <property type="entry name" value="WH-like_DNA-bd_sf"/>
</dbReference>
<comment type="similarity">
    <text evidence="1">Belongs to the LysR transcriptional regulatory family.</text>
</comment>
<dbReference type="Gene3D" id="1.10.10.10">
    <property type="entry name" value="Winged helix-like DNA-binding domain superfamily/Winged helix DNA-binding domain"/>
    <property type="match status" value="1"/>
</dbReference>
<dbReference type="PRINTS" id="PR00039">
    <property type="entry name" value="HTHLYSR"/>
</dbReference>
<keyword evidence="4" id="KW-0804">Transcription</keyword>
<dbReference type="FunFam" id="1.10.10.10:FF:000001">
    <property type="entry name" value="LysR family transcriptional regulator"/>
    <property type="match status" value="1"/>
</dbReference>
<evidence type="ECO:0000256" key="3">
    <source>
        <dbReference type="ARBA" id="ARBA00023125"/>
    </source>
</evidence>
<dbReference type="GO" id="GO:0003677">
    <property type="term" value="F:DNA binding"/>
    <property type="evidence" value="ECO:0007669"/>
    <property type="project" value="UniProtKB-KW"/>
</dbReference>
<dbReference type="Proteomes" id="UP000279959">
    <property type="component" value="Chromosome"/>
</dbReference>
<evidence type="ECO:0000256" key="4">
    <source>
        <dbReference type="ARBA" id="ARBA00023163"/>
    </source>
</evidence>
<evidence type="ECO:0000259" key="5">
    <source>
        <dbReference type="PROSITE" id="PS50931"/>
    </source>
</evidence>
<sequence length="304" mass="32994">MDLRQLRYFLVLSEELNFTRAAARCNVSQPPLSRAIAQLEEELQATLFVRDTHRVSLTSAGMSLVEDARRILADVSEAGEKAQSIAAGRRGTLKLGFGGSTLYSLWPSLVQGFRAASPDVTIRFISMPVIEQIEALREARIDVGLIREPILDELLATLTVYRETLAVALPATHPLAATEGAIAIQQLASSPFVTYEPRRGFSYHADLHAQCRIAGFEPVIAHEAPSTEAVVGIVACGEGVAIVPASAERLRMHGVCFRPLRAADPPQPFESVTFGLAWNRLSASPVALEFVAHARAWAERSGIS</sequence>
<dbReference type="InterPro" id="IPR005119">
    <property type="entry name" value="LysR_subst-bd"/>
</dbReference>
<evidence type="ECO:0000313" key="6">
    <source>
        <dbReference type="EMBL" id="BBD99867.1"/>
    </source>
</evidence>
<dbReference type="SUPFAM" id="SSF46785">
    <property type="entry name" value="Winged helix' DNA-binding domain"/>
    <property type="match status" value="1"/>
</dbReference>
<dbReference type="AlphaFoldDB" id="A0A494WB01"/>
<evidence type="ECO:0000256" key="2">
    <source>
        <dbReference type="ARBA" id="ARBA00023015"/>
    </source>
</evidence>
<keyword evidence="7" id="KW-1185">Reference proteome</keyword>
<accession>A0A494WB01</accession>
<dbReference type="CDD" id="cd08414">
    <property type="entry name" value="PBP2_LTTR_aromatics_like"/>
    <property type="match status" value="1"/>
</dbReference>
<proteinExistence type="inferred from homology"/>
<dbReference type="PROSITE" id="PS50931">
    <property type="entry name" value="HTH_LYSR"/>
    <property type="match status" value="1"/>
</dbReference>